<name>A0AAX4LXG9_9CAUD</name>
<sequence>MVLVQAKSHVLSEENNVRKIKQSELKEVRDELIKRQKSKCPICGGSLKAITEINRVVDHCHEHGHIRGVLCRGCNGGIGKIENLIRSYCKAGNNNYFIVKTLRNIADYLELHKTPQTEWIYPKHKTAAELREARNRKARLAYSRKKKEANGG</sequence>
<keyword evidence="1" id="KW-0540">Nuclease</keyword>
<dbReference type="InterPro" id="IPR044925">
    <property type="entry name" value="His-Me_finger_sf"/>
</dbReference>
<dbReference type="Proteomes" id="UP001434079">
    <property type="component" value="Segment"/>
</dbReference>
<reference evidence="1" key="1">
    <citation type="submission" date="2024-03" db="EMBL/GenBank/DDBJ databases">
        <title>Study on the Mechanism of Salmonella Phage vB_SalP_SE29 Recognizing the Surface Receptor of Host Bacteria.</title>
        <authorList>
            <person name="Zhang L."/>
            <person name="Liang S."/>
            <person name="Liang R."/>
        </authorList>
    </citation>
    <scope>NUCLEOTIDE SEQUENCE</scope>
</reference>
<dbReference type="InterPro" id="IPR038563">
    <property type="entry name" value="Endonuclease_7_sf"/>
</dbReference>
<dbReference type="InterPro" id="IPR004211">
    <property type="entry name" value="Endonuclease_7"/>
</dbReference>
<accession>A0AAX4LXG9</accession>
<evidence type="ECO:0000313" key="2">
    <source>
        <dbReference type="Proteomes" id="UP001434079"/>
    </source>
</evidence>
<dbReference type="GO" id="GO:0004519">
    <property type="term" value="F:endonuclease activity"/>
    <property type="evidence" value="ECO:0007669"/>
    <property type="project" value="UniProtKB-KW"/>
</dbReference>
<dbReference type="Pfam" id="PF02945">
    <property type="entry name" value="Endonuclease_7"/>
    <property type="match status" value="1"/>
</dbReference>
<dbReference type="Gene3D" id="3.40.1800.10">
    <property type="entry name" value="His-Me finger endonucleases"/>
    <property type="match status" value="1"/>
</dbReference>
<keyword evidence="1" id="KW-0255">Endonuclease</keyword>
<dbReference type="SUPFAM" id="SSF54060">
    <property type="entry name" value="His-Me finger endonucleases"/>
    <property type="match status" value="1"/>
</dbReference>
<organism evidence="1 2">
    <name type="scientific">Salmonella phage vB_SalP_SE29</name>
    <dbReference type="NCBI Taxonomy" id="3134913"/>
    <lineage>
        <taxon>Viruses</taxon>
        <taxon>Duplodnaviria</taxon>
        <taxon>Heunggongvirae</taxon>
        <taxon>Uroviricota</taxon>
        <taxon>Caudoviricetes</taxon>
        <taxon>Autographivirales</taxon>
        <taxon>Autosignataviridae</taxon>
        <taxon>Molineuxvirinae</taxon>
        <taxon>Zindervirus</taxon>
    </lineage>
</organism>
<gene>
    <name evidence="1" type="ORF">IODZLFCR_CDS0035</name>
</gene>
<proteinExistence type="predicted"/>
<keyword evidence="1" id="KW-0378">Hydrolase</keyword>
<evidence type="ECO:0000313" key="1">
    <source>
        <dbReference type="EMBL" id="WXX03179.1"/>
    </source>
</evidence>
<dbReference type="EMBL" id="PP526725">
    <property type="protein sequence ID" value="WXX03179.1"/>
    <property type="molecule type" value="Genomic_DNA"/>
</dbReference>
<protein>
    <submittedName>
        <fullName evidence="1">Endonuclease VII</fullName>
    </submittedName>
</protein>